<protein>
    <submittedName>
        <fullName evidence="2">Uncharacterized protein</fullName>
    </submittedName>
</protein>
<evidence type="ECO:0000313" key="2">
    <source>
        <dbReference type="EMBL" id="GHA70463.1"/>
    </source>
</evidence>
<name>A0ABQ3DBB4_9ACTN</name>
<gene>
    <name evidence="2" type="ORF">GCM10010345_87260</name>
</gene>
<keyword evidence="3" id="KW-1185">Reference proteome</keyword>
<feature type="region of interest" description="Disordered" evidence="1">
    <location>
        <begin position="1"/>
        <end position="21"/>
    </location>
</feature>
<organism evidence="2 3">
    <name type="scientific">Streptomyces canarius</name>
    <dbReference type="NCBI Taxonomy" id="285453"/>
    <lineage>
        <taxon>Bacteria</taxon>
        <taxon>Bacillati</taxon>
        <taxon>Actinomycetota</taxon>
        <taxon>Actinomycetes</taxon>
        <taxon>Kitasatosporales</taxon>
        <taxon>Streptomycetaceae</taxon>
        <taxon>Streptomyces</taxon>
    </lineage>
</organism>
<sequence>MVPPWRGGGDGAGLDTRTALGGDMDGARGQWLRRAAGVAGRGVRRAESVGGYAVLGWNTGWGGVALVHSLFDGTPAAR</sequence>
<evidence type="ECO:0000313" key="3">
    <source>
        <dbReference type="Proteomes" id="UP000653644"/>
    </source>
</evidence>
<proteinExistence type="predicted"/>
<evidence type="ECO:0000256" key="1">
    <source>
        <dbReference type="SAM" id="MobiDB-lite"/>
    </source>
</evidence>
<accession>A0ABQ3DBB4</accession>
<comment type="caution">
    <text evidence="2">The sequence shown here is derived from an EMBL/GenBank/DDBJ whole genome shotgun (WGS) entry which is preliminary data.</text>
</comment>
<dbReference type="EMBL" id="BMVN01000074">
    <property type="protein sequence ID" value="GHA70463.1"/>
    <property type="molecule type" value="Genomic_DNA"/>
</dbReference>
<dbReference type="Proteomes" id="UP000653644">
    <property type="component" value="Unassembled WGS sequence"/>
</dbReference>
<reference evidence="3" key="1">
    <citation type="journal article" date="2019" name="Int. J. Syst. Evol. Microbiol.">
        <title>The Global Catalogue of Microorganisms (GCM) 10K type strain sequencing project: providing services to taxonomists for standard genome sequencing and annotation.</title>
        <authorList>
            <consortium name="The Broad Institute Genomics Platform"/>
            <consortium name="The Broad Institute Genome Sequencing Center for Infectious Disease"/>
            <person name="Wu L."/>
            <person name="Ma J."/>
        </authorList>
    </citation>
    <scope>NUCLEOTIDE SEQUENCE [LARGE SCALE GENOMIC DNA]</scope>
    <source>
        <strain evidence="3">JCM 4733</strain>
    </source>
</reference>
<feature type="compositionally biased region" description="Gly residues" evidence="1">
    <location>
        <begin position="1"/>
        <end position="12"/>
    </location>
</feature>